<dbReference type="KEGG" id="fil:BN1229_v1_0202"/>
<dbReference type="PANTHER" id="PTHR19288">
    <property type="entry name" value="4-NITROPHENYLPHOSPHATASE-RELATED"/>
    <property type="match status" value="1"/>
</dbReference>
<evidence type="ECO:0000313" key="1">
    <source>
        <dbReference type="EMBL" id="CPR15090.1"/>
    </source>
</evidence>
<sequence>MIASPHASISLIRSIEPLAAETDAWLVDIWGVMHNGVTPYAEAVTACQNFRHQGGLVLLLSNSPRTMEGVQAQLDQIGVPRNAYDAIVTSGDATRHLIEAFGSKGIFHLGPERDLGLYGGLNVQLVDAESAEAVVCSGLFDDTSETPTDYAELLSGLAQRTLPMVCANPDVRVERGGRIIYCAGALANAYEELGGDVSYAGKPFAPIYSMAEERLAALKGHPIARDRLLAIGDGVKTDIAGAVAADIAAVYVASAVHMERGAVLDAAQLETLFPDPAARPIAAMTELRW</sequence>
<organism evidence="1 2">
    <name type="scientific">Candidatus Filomicrobium marinum</name>
    <dbReference type="NCBI Taxonomy" id="1608628"/>
    <lineage>
        <taxon>Bacteria</taxon>
        <taxon>Pseudomonadati</taxon>
        <taxon>Pseudomonadota</taxon>
        <taxon>Alphaproteobacteria</taxon>
        <taxon>Hyphomicrobiales</taxon>
        <taxon>Hyphomicrobiaceae</taxon>
        <taxon>Filomicrobium</taxon>
    </lineage>
</organism>
<dbReference type="AlphaFoldDB" id="A0A0D6JAM7"/>
<accession>A0A0D6JAM7</accession>
<proteinExistence type="predicted"/>
<dbReference type="Pfam" id="PF13344">
    <property type="entry name" value="Hydrolase_6"/>
    <property type="match status" value="1"/>
</dbReference>
<dbReference type="NCBIfam" id="TIGR01459">
    <property type="entry name" value="HAD-SF-IIA-hyp4"/>
    <property type="match status" value="1"/>
</dbReference>
<dbReference type="PANTHER" id="PTHR19288:SF90">
    <property type="entry name" value="OS08G0542600 PROTEIN"/>
    <property type="match status" value="1"/>
</dbReference>
<evidence type="ECO:0000313" key="2">
    <source>
        <dbReference type="Proteomes" id="UP000033187"/>
    </source>
</evidence>
<dbReference type="NCBIfam" id="TIGR01460">
    <property type="entry name" value="HAD-SF-IIA"/>
    <property type="match status" value="1"/>
</dbReference>
<dbReference type="SUPFAM" id="SSF56784">
    <property type="entry name" value="HAD-like"/>
    <property type="match status" value="1"/>
</dbReference>
<dbReference type="EMBL" id="LN829119">
    <property type="protein sequence ID" value="CPR15090.1"/>
    <property type="molecule type" value="Genomic_DNA"/>
</dbReference>
<dbReference type="InterPro" id="IPR036412">
    <property type="entry name" value="HAD-like_sf"/>
</dbReference>
<dbReference type="KEGG" id="fiy:BN1229_v1_0206"/>
<dbReference type="InterPro" id="IPR023214">
    <property type="entry name" value="HAD_sf"/>
</dbReference>
<gene>
    <name evidence="1" type="ORF">YBN1229_v1_0206</name>
</gene>
<dbReference type="CDD" id="cd07525">
    <property type="entry name" value="HAD_like"/>
    <property type="match status" value="1"/>
</dbReference>
<dbReference type="Proteomes" id="UP000033187">
    <property type="component" value="Chromosome 1"/>
</dbReference>
<reference evidence="2" key="1">
    <citation type="submission" date="2015-02" db="EMBL/GenBank/DDBJ databases">
        <authorList>
            <person name="Chooi Y.-H."/>
        </authorList>
    </citation>
    <scope>NUCLEOTIDE SEQUENCE [LARGE SCALE GENOMIC DNA]</scope>
    <source>
        <strain evidence="2">strain Y</strain>
    </source>
</reference>
<dbReference type="Gene3D" id="3.40.50.1000">
    <property type="entry name" value="HAD superfamily/HAD-like"/>
    <property type="match status" value="2"/>
</dbReference>
<dbReference type="GO" id="GO:0016791">
    <property type="term" value="F:phosphatase activity"/>
    <property type="evidence" value="ECO:0007669"/>
    <property type="project" value="TreeGrafter"/>
</dbReference>
<dbReference type="RefSeq" id="WP_052743586.1">
    <property type="nucleotide sequence ID" value="NZ_LN829118.1"/>
</dbReference>
<dbReference type="OrthoDB" id="9791073at2"/>
<name>A0A0D6JAM7_9HYPH</name>
<dbReference type="Pfam" id="PF13242">
    <property type="entry name" value="Hydrolase_like"/>
    <property type="match status" value="1"/>
</dbReference>
<dbReference type="InterPro" id="IPR006356">
    <property type="entry name" value="HAD-SF_hydro_IIA_hyp3"/>
</dbReference>
<protein>
    <submittedName>
        <fullName evidence="1">Haloacid dehalogenase</fullName>
    </submittedName>
</protein>
<keyword evidence="2" id="KW-1185">Reference proteome</keyword>
<dbReference type="InterPro" id="IPR006357">
    <property type="entry name" value="HAD-SF_hydro_IIA"/>
</dbReference>
<dbReference type="GO" id="GO:0005737">
    <property type="term" value="C:cytoplasm"/>
    <property type="evidence" value="ECO:0007669"/>
    <property type="project" value="TreeGrafter"/>
</dbReference>